<evidence type="ECO:0000313" key="3">
    <source>
        <dbReference type="EMBL" id="CAI6238159.1"/>
    </source>
</evidence>
<evidence type="ECO:0000256" key="1">
    <source>
        <dbReference type="SAM" id="Coils"/>
    </source>
</evidence>
<sequence>MSSPTSPPTVAALTAQVAALEIEKRALEDEQTQRVQRVNDGKEKTRSVAPYIDGVELTEILFREIEALKEKVKNLEERLAALNTIAGQSDQSGITQDSVNVSAATSSSTLTPTTSASQQTHTPDRHSPGRHPVRAPEFNRSCNRRCNRRNCKSVHDDQRQLYSDLIPTLPKTAAEAAARR</sequence>
<feature type="compositionally biased region" description="Polar residues" evidence="2">
    <location>
        <begin position="89"/>
        <end position="101"/>
    </location>
</feature>
<dbReference type="AlphaFoldDB" id="A0A9W4U120"/>
<dbReference type="EMBL" id="CAOQHR010000001">
    <property type="protein sequence ID" value="CAI6238159.1"/>
    <property type="molecule type" value="Genomic_DNA"/>
</dbReference>
<dbReference type="Proteomes" id="UP001152607">
    <property type="component" value="Unassembled WGS sequence"/>
</dbReference>
<evidence type="ECO:0000313" key="4">
    <source>
        <dbReference type="Proteomes" id="UP001152607"/>
    </source>
</evidence>
<keyword evidence="1" id="KW-0175">Coiled coil</keyword>
<accession>A0A9W4U120</accession>
<feature type="compositionally biased region" description="Low complexity" evidence="2">
    <location>
        <begin position="102"/>
        <end position="120"/>
    </location>
</feature>
<protein>
    <submittedName>
        <fullName evidence="3">Uncharacterized protein</fullName>
    </submittedName>
</protein>
<feature type="coiled-coil region" evidence="1">
    <location>
        <begin position="58"/>
        <end position="85"/>
    </location>
</feature>
<feature type="region of interest" description="Disordered" evidence="2">
    <location>
        <begin position="89"/>
        <end position="138"/>
    </location>
</feature>
<comment type="caution">
    <text evidence="3">The sequence shown here is derived from an EMBL/GenBank/DDBJ whole genome shotgun (WGS) entry which is preliminary data.</text>
</comment>
<evidence type="ECO:0000256" key="2">
    <source>
        <dbReference type="SAM" id="MobiDB-lite"/>
    </source>
</evidence>
<keyword evidence="4" id="KW-1185">Reference proteome</keyword>
<organism evidence="3 4">
    <name type="scientific">Periconia digitata</name>
    <dbReference type="NCBI Taxonomy" id="1303443"/>
    <lineage>
        <taxon>Eukaryota</taxon>
        <taxon>Fungi</taxon>
        <taxon>Dikarya</taxon>
        <taxon>Ascomycota</taxon>
        <taxon>Pezizomycotina</taxon>
        <taxon>Dothideomycetes</taxon>
        <taxon>Pleosporomycetidae</taxon>
        <taxon>Pleosporales</taxon>
        <taxon>Massarineae</taxon>
        <taxon>Periconiaceae</taxon>
        <taxon>Periconia</taxon>
    </lineage>
</organism>
<proteinExistence type="predicted"/>
<reference evidence="3" key="1">
    <citation type="submission" date="2023-01" db="EMBL/GenBank/DDBJ databases">
        <authorList>
            <person name="Van Ghelder C."/>
            <person name="Rancurel C."/>
        </authorList>
    </citation>
    <scope>NUCLEOTIDE SEQUENCE</scope>
    <source>
        <strain evidence="3">CNCM I-4278</strain>
    </source>
</reference>
<name>A0A9W4U120_9PLEO</name>
<gene>
    <name evidence="3" type="ORF">PDIGIT_LOCUS479</name>
</gene>